<gene>
    <name evidence="3" type="primary">AtMg01250_72</name>
    <name evidence="3" type="ORF">CK203_038153</name>
</gene>
<protein>
    <submittedName>
        <fullName evidence="3">Putative mitochondrial protein</fullName>
    </submittedName>
</protein>
<proteinExistence type="predicted"/>
<dbReference type="SUPFAM" id="SSF56672">
    <property type="entry name" value="DNA/RNA polymerases"/>
    <property type="match status" value="1"/>
</dbReference>
<dbReference type="InterPro" id="IPR052343">
    <property type="entry name" value="Retrotransposon-Effector_Assoc"/>
</dbReference>
<evidence type="ECO:0000256" key="1">
    <source>
        <dbReference type="SAM" id="MobiDB-lite"/>
    </source>
</evidence>
<accession>A0A438HA62</accession>
<dbReference type="InterPro" id="IPR036691">
    <property type="entry name" value="Endo/exonu/phosph_ase_sf"/>
</dbReference>
<evidence type="ECO:0000313" key="3">
    <source>
        <dbReference type="EMBL" id="RVW81340.1"/>
    </source>
</evidence>
<dbReference type="EMBL" id="QGNW01000254">
    <property type="protein sequence ID" value="RVW81340.1"/>
    <property type="molecule type" value="Genomic_DNA"/>
</dbReference>
<feature type="region of interest" description="Disordered" evidence="1">
    <location>
        <begin position="70"/>
        <end position="101"/>
    </location>
</feature>
<name>A0A438HA62_VITVI</name>
<sequence length="760" mass="86158">MAAFLSERRGKGGQIPSLPSLNSNKTEMGLSELRKREELGPEGTRPLCCKGCRAYERKAQSLSKTGPKYAKVGCNSKGPSGEPLLHRKNQADSEEDPKEEAPGAIFMQIEDLMRVLYFLVDFQGKDFWVEWGPIFVAQQSWFCSLRLKSESPSSSIPSFCGLTSSFPSSSVPTLPSSTFQSQFLMENQVIQLAYPYQMTESVNPFLPKPISPNKASNLVTVSQGVIAGYSSGVFQIEGLSPRKMAKTREVLKSLDIKNTRGFGSRKKRRVVKDFLRSEKPDVVMIQETKKAECDRRFMGCVGQLEIRNGQPFQRAGLRLMAQIAQYIEEGFLGGAFRHFWTFFPVLVCGRRFQCHKEKFRKNESLQEVLPRWTSDHWPIVLETNPFKWGPTPFRFENMWLQHPSFKEHFGSWWREFQGNGWEGHKFMRQLQFVKAKLKAWNKASFGEINERKKSILLDLANFDTMEQERGLDWSPIFGESASRLESPFTEEEISKAIFQLDRDKAPGPNGFTIAMFQDCWDVIKEDLVRVFAEFHRSGIINQSTNVSFIIIAKVLAGCLRGVLHETIHSTQGAFVQGRQILDAVLIANEIVDEKRLSGNEGVVFKIDFEKAYDRVINGNAKGWVKASRGLRQGDPLSPFLFTLVADVLSRMLLRAEERNALEGFRVGRNRTRVSHLQFADDTSFFSSTREEDMLTLKSVLLVFGHISMLKVNLDKSNIYGINLEQNHLSRLAELLDCKASGWPILYLGLPLGGNPKACGF</sequence>
<dbReference type="InterPro" id="IPR000477">
    <property type="entry name" value="RT_dom"/>
</dbReference>
<dbReference type="Proteomes" id="UP000288805">
    <property type="component" value="Unassembled WGS sequence"/>
</dbReference>
<dbReference type="PANTHER" id="PTHR46890">
    <property type="entry name" value="NON-LTR RETROLELEMENT REVERSE TRANSCRIPTASE-LIKE PROTEIN-RELATED"/>
    <property type="match status" value="1"/>
</dbReference>
<feature type="region of interest" description="Disordered" evidence="1">
    <location>
        <begin position="1"/>
        <end position="42"/>
    </location>
</feature>
<comment type="caution">
    <text evidence="3">The sequence shown here is derived from an EMBL/GenBank/DDBJ whole genome shotgun (WGS) entry which is preliminary data.</text>
</comment>
<evidence type="ECO:0000259" key="2">
    <source>
        <dbReference type="Pfam" id="PF00078"/>
    </source>
</evidence>
<dbReference type="Pfam" id="PF00078">
    <property type="entry name" value="RVT_1"/>
    <property type="match status" value="1"/>
</dbReference>
<dbReference type="PROSITE" id="PS00726">
    <property type="entry name" value="AP_NUCLEASE_F1_1"/>
    <property type="match status" value="1"/>
</dbReference>
<organism evidence="3 4">
    <name type="scientific">Vitis vinifera</name>
    <name type="common">Grape</name>
    <dbReference type="NCBI Taxonomy" id="29760"/>
    <lineage>
        <taxon>Eukaryota</taxon>
        <taxon>Viridiplantae</taxon>
        <taxon>Streptophyta</taxon>
        <taxon>Embryophyta</taxon>
        <taxon>Tracheophyta</taxon>
        <taxon>Spermatophyta</taxon>
        <taxon>Magnoliopsida</taxon>
        <taxon>eudicotyledons</taxon>
        <taxon>Gunneridae</taxon>
        <taxon>Pentapetalae</taxon>
        <taxon>rosids</taxon>
        <taxon>Vitales</taxon>
        <taxon>Vitaceae</taxon>
        <taxon>Viteae</taxon>
        <taxon>Vitis</taxon>
    </lineage>
</organism>
<dbReference type="GO" id="GO:0006281">
    <property type="term" value="P:DNA repair"/>
    <property type="evidence" value="ECO:0007669"/>
    <property type="project" value="InterPro"/>
</dbReference>
<reference evidence="3 4" key="1">
    <citation type="journal article" date="2018" name="PLoS Genet.">
        <title>Population sequencing reveals clonal diversity and ancestral inbreeding in the grapevine cultivar Chardonnay.</title>
        <authorList>
            <person name="Roach M.J."/>
            <person name="Johnson D.L."/>
            <person name="Bohlmann J."/>
            <person name="van Vuuren H.J."/>
            <person name="Jones S.J."/>
            <person name="Pretorius I.S."/>
            <person name="Schmidt S.A."/>
            <person name="Borneman A.R."/>
        </authorList>
    </citation>
    <scope>NUCLEOTIDE SEQUENCE [LARGE SCALE GENOMIC DNA]</scope>
    <source>
        <strain evidence="4">cv. Chardonnay</strain>
        <tissue evidence="3">Leaf</tissue>
    </source>
</reference>
<dbReference type="PANTHER" id="PTHR46890:SF50">
    <property type="entry name" value="RNA-DIRECTED DNA POLYMERASE, EUKARYOTA, REVERSE TRANSCRIPTASE ZINC-BINDING DOMAIN PROTEIN-RELATED"/>
    <property type="match status" value="1"/>
</dbReference>
<dbReference type="AlphaFoldDB" id="A0A438HA62"/>
<dbReference type="SUPFAM" id="SSF56219">
    <property type="entry name" value="DNase I-like"/>
    <property type="match status" value="1"/>
</dbReference>
<dbReference type="CDD" id="cd01650">
    <property type="entry name" value="RT_nLTR_like"/>
    <property type="match status" value="1"/>
</dbReference>
<feature type="domain" description="Reverse transcriptase" evidence="2">
    <location>
        <begin position="616"/>
        <end position="748"/>
    </location>
</feature>
<dbReference type="GO" id="GO:0003677">
    <property type="term" value="F:DNA binding"/>
    <property type="evidence" value="ECO:0007669"/>
    <property type="project" value="InterPro"/>
</dbReference>
<dbReference type="InterPro" id="IPR020847">
    <property type="entry name" value="AP_endonuclease_F1_BS"/>
</dbReference>
<feature type="compositionally biased region" description="Basic and acidic residues" evidence="1">
    <location>
        <begin position="1"/>
        <end position="10"/>
    </location>
</feature>
<dbReference type="GO" id="GO:0004519">
    <property type="term" value="F:endonuclease activity"/>
    <property type="evidence" value="ECO:0007669"/>
    <property type="project" value="InterPro"/>
</dbReference>
<feature type="compositionally biased region" description="Polar residues" evidence="1">
    <location>
        <begin position="17"/>
        <end position="26"/>
    </location>
</feature>
<dbReference type="InterPro" id="IPR043502">
    <property type="entry name" value="DNA/RNA_pol_sf"/>
</dbReference>
<evidence type="ECO:0000313" key="4">
    <source>
        <dbReference type="Proteomes" id="UP000288805"/>
    </source>
</evidence>